<feature type="compositionally biased region" description="Low complexity" evidence="1">
    <location>
        <begin position="132"/>
        <end position="152"/>
    </location>
</feature>
<feature type="region of interest" description="Disordered" evidence="1">
    <location>
        <begin position="1"/>
        <end position="196"/>
    </location>
</feature>
<feature type="compositionally biased region" description="Polar residues" evidence="1">
    <location>
        <begin position="93"/>
        <end position="102"/>
    </location>
</feature>
<reference evidence="3" key="1">
    <citation type="journal article" date="2018" name="Nat. Microbiol.">
        <title>Leveraging single-cell genomics to expand the fungal tree of life.</title>
        <authorList>
            <person name="Ahrendt S.R."/>
            <person name="Quandt C.A."/>
            <person name="Ciobanu D."/>
            <person name="Clum A."/>
            <person name="Salamov A."/>
            <person name="Andreopoulos B."/>
            <person name="Cheng J.F."/>
            <person name="Woyke T."/>
            <person name="Pelin A."/>
            <person name="Henrissat B."/>
            <person name="Reynolds N.K."/>
            <person name="Benny G.L."/>
            <person name="Smith M.E."/>
            <person name="James T.Y."/>
            <person name="Grigoriev I.V."/>
        </authorList>
    </citation>
    <scope>NUCLEOTIDE SEQUENCE [LARGE SCALE GENOMIC DNA]</scope>
</reference>
<accession>A0A4P9W571</accession>
<gene>
    <name evidence="2" type="ORF">BDK51DRAFT_46946</name>
</gene>
<name>A0A4P9W571_9FUNG</name>
<evidence type="ECO:0000313" key="3">
    <source>
        <dbReference type="Proteomes" id="UP000269721"/>
    </source>
</evidence>
<feature type="compositionally biased region" description="Polar residues" evidence="1">
    <location>
        <begin position="184"/>
        <end position="196"/>
    </location>
</feature>
<organism evidence="2 3">
    <name type="scientific">Blyttiomyces helicus</name>
    <dbReference type="NCBI Taxonomy" id="388810"/>
    <lineage>
        <taxon>Eukaryota</taxon>
        <taxon>Fungi</taxon>
        <taxon>Fungi incertae sedis</taxon>
        <taxon>Chytridiomycota</taxon>
        <taxon>Chytridiomycota incertae sedis</taxon>
        <taxon>Chytridiomycetes</taxon>
        <taxon>Chytridiomycetes incertae sedis</taxon>
        <taxon>Blyttiomyces</taxon>
    </lineage>
</organism>
<feature type="compositionally biased region" description="Polar residues" evidence="1">
    <location>
        <begin position="44"/>
        <end position="60"/>
    </location>
</feature>
<dbReference type="EMBL" id="KZ998198">
    <property type="protein sequence ID" value="RKO86435.1"/>
    <property type="molecule type" value="Genomic_DNA"/>
</dbReference>
<feature type="compositionally biased region" description="Low complexity" evidence="1">
    <location>
        <begin position="106"/>
        <end position="123"/>
    </location>
</feature>
<evidence type="ECO:0000256" key="1">
    <source>
        <dbReference type="SAM" id="MobiDB-lite"/>
    </source>
</evidence>
<keyword evidence="3" id="KW-1185">Reference proteome</keyword>
<feature type="compositionally biased region" description="Pro residues" evidence="1">
    <location>
        <begin position="344"/>
        <end position="354"/>
    </location>
</feature>
<feature type="region of interest" description="Disordered" evidence="1">
    <location>
        <begin position="300"/>
        <end position="359"/>
    </location>
</feature>
<proteinExistence type="predicted"/>
<dbReference type="Proteomes" id="UP000269721">
    <property type="component" value="Unassembled WGS sequence"/>
</dbReference>
<evidence type="ECO:0000313" key="2">
    <source>
        <dbReference type="EMBL" id="RKO86435.1"/>
    </source>
</evidence>
<protein>
    <submittedName>
        <fullName evidence="2">Uncharacterized protein</fullName>
    </submittedName>
</protein>
<dbReference type="AlphaFoldDB" id="A0A4P9W571"/>
<sequence length="536" mass="56514">MSAHLPKPGTDLTNSLRPHALTSMPERQGEGFNYRCFGAKGEQVDQTSGAERTSPASSPGSSTRAFPPPSSASPLQPSTARQPHSFLPRRTSADPNVKNSRTGLEATPSLPTAASASPTPDSPSRFRQKTLPRAPGSTTASASPASSLNSTPITLGPSPPVLNQRRSPPTHPRDSARNPARLATKSTAMDATMTSDPAWSETRALLEAAFTRPNIGSLFPRSVVAWGTAEERRVTAPTRIPVFKAGRGVGVVVDADGDVVMGGDGGDIGGSGSGVGRVKRVAVAGGLAGVRDYMRQSKVSSCTTAPTKRRAPTESGSFAPVFKHPTARPPGPYYQNLAARKFTPPAPPPPPTKTPSPNAERARLAINERTVHRRPAWAVRSSTRDASPESAALARAFVNGDVEGLSSDPDPALLASHRYSLMPLDVPDNRRHSSWIGLPVIFFLVPVPAWLPPSRMTRAGAATGGAMGKSGGIDFAHLNAAKKYHSFLIACWLASFANCRLSSAWEFTCPEAPMGIFSYFLLAPLSASSKASSVLR</sequence>